<evidence type="ECO:0000259" key="14">
    <source>
        <dbReference type="PROSITE" id="PS00128"/>
    </source>
</evidence>
<dbReference type="PANTHER" id="PTHR11407">
    <property type="entry name" value="LYSOZYME C"/>
    <property type="match status" value="1"/>
</dbReference>
<gene>
    <name evidence="15" type="ORF">G0U57_019684</name>
</gene>
<keyword evidence="10" id="KW-0326">Glycosidase</keyword>
<comment type="caution">
    <text evidence="15">The sequence shown here is derived from an EMBL/GenBank/DDBJ whole genome shotgun (WGS) entry which is preliminary data.</text>
</comment>
<keyword evidence="9" id="KW-1015">Disulfide bond</keyword>
<feature type="non-terminal residue" evidence="15">
    <location>
        <position position="170"/>
    </location>
</feature>
<dbReference type="InterPro" id="IPR023346">
    <property type="entry name" value="Lysozyme-like_dom_sf"/>
</dbReference>
<keyword evidence="13" id="KW-1133">Transmembrane helix</keyword>
<evidence type="ECO:0000256" key="2">
    <source>
        <dbReference type="ARBA" id="ARBA00004613"/>
    </source>
</evidence>
<dbReference type="PANTHER" id="PTHR11407:SF28">
    <property type="entry name" value="LYSOZYME C"/>
    <property type="match status" value="1"/>
</dbReference>
<evidence type="ECO:0000256" key="1">
    <source>
        <dbReference type="ARBA" id="ARBA00000632"/>
    </source>
</evidence>
<evidence type="ECO:0000313" key="15">
    <source>
        <dbReference type="EMBL" id="KAG6933218.1"/>
    </source>
</evidence>
<keyword evidence="13" id="KW-0472">Membrane</keyword>
<evidence type="ECO:0000256" key="6">
    <source>
        <dbReference type="ARBA" id="ARBA00022529"/>
    </source>
</evidence>
<dbReference type="Gene3D" id="1.10.530.10">
    <property type="match status" value="1"/>
</dbReference>
<dbReference type="InterPro" id="IPR019799">
    <property type="entry name" value="Glyco_hydro_22_CS"/>
</dbReference>
<evidence type="ECO:0000256" key="13">
    <source>
        <dbReference type="SAM" id="Phobius"/>
    </source>
</evidence>
<sequence length="170" mass="18569">NISRHTSSLVSVVGVWVCYAASMKALLILGLILLPLAAHGKIYERCDLARAMKSLGLDGYRGYSLGHWVCTARYESNFNTGATNYNPGDHSTDYGILQINSRWWCNDGKTPGAKNACGIQCSELLTADITASVNCAKRVVRDPNGMGAWVAWTKHCKGQDVSTWIRGCKL</sequence>
<evidence type="ECO:0000256" key="10">
    <source>
        <dbReference type="ARBA" id="ARBA00023295"/>
    </source>
</evidence>
<dbReference type="PROSITE" id="PS00128">
    <property type="entry name" value="GLYCOSYL_HYDROL_F22_1"/>
    <property type="match status" value="1"/>
</dbReference>
<keyword evidence="8" id="KW-0378">Hydrolase</keyword>
<evidence type="ECO:0000256" key="9">
    <source>
        <dbReference type="ARBA" id="ARBA00023157"/>
    </source>
</evidence>
<dbReference type="EC" id="3.2.1.17" evidence="4"/>
<proteinExistence type="inferred from homology"/>
<accession>A0A8T1SWF4</accession>
<protein>
    <recommendedName>
        <fullName evidence="4">lysozyme</fullName>
        <ecNumber evidence="4">3.2.1.17</ecNumber>
    </recommendedName>
</protein>
<dbReference type="SMART" id="SM00263">
    <property type="entry name" value="LYZ1"/>
    <property type="match status" value="1"/>
</dbReference>
<evidence type="ECO:0000313" key="16">
    <source>
        <dbReference type="Proteomes" id="UP000765507"/>
    </source>
</evidence>
<evidence type="ECO:0000256" key="7">
    <source>
        <dbReference type="ARBA" id="ARBA00022638"/>
    </source>
</evidence>
<keyword evidence="13" id="KW-0812">Transmembrane</keyword>
<dbReference type="GO" id="GO:0031640">
    <property type="term" value="P:killing of cells of another organism"/>
    <property type="evidence" value="ECO:0007669"/>
    <property type="project" value="UniProtKB-KW"/>
</dbReference>
<dbReference type="GO" id="GO:0005576">
    <property type="term" value="C:extracellular region"/>
    <property type="evidence" value="ECO:0007669"/>
    <property type="project" value="UniProtKB-SubCell"/>
</dbReference>
<keyword evidence="5" id="KW-0964">Secreted</keyword>
<dbReference type="Proteomes" id="UP000765507">
    <property type="component" value="Unassembled WGS sequence"/>
</dbReference>
<comment type="catalytic activity">
    <reaction evidence="1">
        <text>Hydrolysis of (1-&gt;4)-beta-linkages between N-acetylmuramic acid and N-acetyl-D-glucosamine residues in a peptidoglycan and between N-acetyl-D-glucosamine residues in chitodextrins.</text>
        <dbReference type="EC" id="3.2.1.17"/>
    </reaction>
</comment>
<dbReference type="PRINTS" id="PR00135">
    <property type="entry name" value="LYZLACT"/>
</dbReference>
<keyword evidence="7" id="KW-0081">Bacteriolytic enzyme</keyword>
<evidence type="ECO:0000256" key="12">
    <source>
        <dbReference type="RuleBase" id="RU004440"/>
    </source>
</evidence>
<feature type="transmembrane region" description="Helical" evidence="13">
    <location>
        <begin position="13"/>
        <end position="36"/>
    </location>
</feature>
<evidence type="ECO:0000256" key="4">
    <source>
        <dbReference type="ARBA" id="ARBA00012732"/>
    </source>
</evidence>
<dbReference type="GO" id="GO:0050830">
    <property type="term" value="P:defense response to Gram-positive bacterium"/>
    <property type="evidence" value="ECO:0007669"/>
    <property type="project" value="TreeGrafter"/>
</dbReference>
<comment type="function">
    <text evidence="11">Lysozymes have primarily a bacteriolytic function; those in tissues and body fluids are associated with the monocyte-macrophage system and enhance the activity of immunoagents. Has strong bacteriolytic activity against M.luteus and V.cholerae, weak bacteriolytic activity against P.aeruginosa and no activity against A.hydrophila.</text>
</comment>
<evidence type="ECO:0000256" key="3">
    <source>
        <dbReference type="ARBA" id="ARBA00010859"/>
    </source>
</evidence>
<comment type="subcellular location">
    <subcellularLocation>
        <location evidence="2">Secreted</location>
    </subcellularLocation>
</comment>
<dbReference type="GO" id="GO:0050829">
    <property type="term" value="P:defense response to Gram-negative bacterium"/>
    <property type="evidence" value="ECO:0007669"/>
    <property type="project" value="TreeGrafter"/>
</dbReference>
<dbReference type="InterPro" id="IPR000974">
    <property type="entry name" value="Glyco_hydro_22_lys"/>
</dbReference>
<reference evidence="15 16" key="1">
    <citation type="journal article" date="2020" name="G3 (Bethesda)">
        <title>Draft Genome of the Common Snapping Turtle, Chelydra serpentina, a Model for Phenotypic Plasticity in Reptiles.</title>
        <authorList>
            <person name="Das D."/>
            <person name="Singh S.K."/>
            <person name="Bierstedt J."/>
            <person name="Erickson A."/>
            <person name="Galli G.L.J."/>
            <person name="Crossley D.A. 2nd"/>
            <person name="Rhen T."/>
        </authorList>
    </citation>
    <scope>NUCLEOTIDE SEQUENCE [LARGE SCALE GENOMIC DNA]</scope>
    <source>
        <strain evidence="15">KW</strain>
    </source>
</reference>
<evidence type="ECO:0000256" key="8">
    <source>
        <dbReference type="ARBA" id="ARBA00022801"/>
    </source>
</evidence>
<evidence type="ECO:0000256" key="5">
    <source>
        <dbReference type="ARBA" id="ARBA00022525"/>
    </source>
</evidence>
<keyword evidence="6" id="KW-0929">Antimicrobial</keyword>
<dbReference type="InterPro" id="IPR001916">
    <property type="entry name" value="Glyco_hydro_22"/>
</dbReference>
<dbReference type="PRINTS" id="PR00137">
    <property type="entry name" value="LYSOZYME"/>
</dbReference>
<dbReference type="OrthoDB" id="17373at2759"/>
<dbReference type="PROSITE" id="PS51348">
    <property type="entry name" value="GLYCOSYL_HYDROL_F22_2"/>
    <property type="match status" value="1"/>
</dbReference>
<dbReference type="FunFam" id="1.10.530.10:FF:000001">
    <property type="entry name" value="Lysozyme C"/>
    <property type="match status" value="1"/>
</dbReference>
<dbReference type="GO" id="GO:0003796">
    <property type="term" value="F:lysozyme activity"/>
    <property type="evidence" value="ECO:0007669"/>
    <property type="project" value="UniProtKB-EC"/>
</dbReference>
<feature type="domain" description="Glycosyl hydrolases family 22 (GH22)" evidence="14">
    <location>
        <begin position="117"/>
        <end position="135"/>
    </location>
</feature>
<name>A0A8T1SWF4_CHESE</name>
<organism evidence="15 16">
    <name type="scientific">Chelydra serpentina</name>
    <name type="common">Snapping turtle</name>
    <name type="synonym">Testudo serpentina</name>
    <dbReference type="NCBI Taxonomy" id="8475"/>
    <lineage>
        <taxon>Eukaryota</taxon>
        <taxon>Metazoa</taxon>
        <taxon>Chordata</taxon>
        <taxon>Craniata</taxon>
        <taxon>Vertebrata</taxon>
        <taxon>Euteleostomi</taxon>
        <taxon>Archelosauria</taxon>
        <taxon>Testudinata</taxon>
        <taxon>Testudines</taxon>
        <taxon>Cryptodira</taxon>
        <taxon>Durocryptodira</taxon>
        <taxon>Americhelydia</taxon>
        <taxon>Chelydroidea</taxon>
        <taxon>Chelydridae</taxon>
        <taxon>Chelydra</taxon>
    </lineage>
</organism>
<keyword evidence="16" id="KW-1185">Reference proteome</keyword>
<dbReference type="SUPFAM" id="SSF53955">
    <property type="entry name" value="Lysozyme-like"/>
    <property type="match status" value="1"/>
</dbReference>
<dbReference type="CDD" id="cd16897">
    <property type="entry name" value="LYZ_C"/>
    <property type="match status" value="1"/>
</dbReference>
<dbReference type="AlphaFoldDB" id="A0A8T1SWF4"/>
<comment type="similarity">
    <text evidence="3 12">Belongs to the glycosyl hydrolase 22 family.</text>
</comment>
<evidence type="ECO:0000256" key="11">
    <source>
        <dbReference type="ARBA" id="ARBA00054602"/>
    </source>
</evidence>
<dbReference type="Pfam" id="PF00062">
    <property type="entry name" value="Lys"/>
    <property type="match status" value="1"/>
</dbReference>
<dbReference type="EMBL" id="JAHGAV010000079">
    <property type="protein sequence ID" value="KAG6933218.1"/>
    <property type="molecule type" value="Genomic_DNA"/>
</dbReference>